<dbReference type="EMBL" id="MK064563">
    <property type="protein sequence ID" value="AZI75833.1"/>
    <property type="molecule type" value="Genomic_DNA"/>
</dbReference>
<gene>
    <name evidence="1" type="ORF">SBFV2_gp66</name>
</gene>
<accession>A0A3Q8Q3U8</accession>
<proteinExistence type="predicted"/>
<evidence type="ECO:0000313" key="1">
    <source>
        <dbReference type="EMBL" id="AZI75833.1"/>
    </source>
</evidence>
<name>A0A3Q8Q3U8_9VIRU</name>
<sequence length="41" mass="4825">MDVFTYDYLIHEDPNSNLNIKGLKTLKPDITMINSYKVLHE</sequence>
<protein>
    <submittedName>
        <fullName evidence="1">Uncharacterized protein</fullName>
    </submittedName>
</protein>
<reference evidence="1 2" key="1">
    <citation type="journal article" date="2018" name="Environ. Microbiol.">
        <title>New archaeal viruses discovered by metagenomic analysis of viral communities in enrichment cultures.</title>
        <authorList>
            <person name="Liu Y."/>
            <person name="Brandt D."/>
            <person name="Ishino S."/>
            <person name="Ishino Y."/>
            <person name="Koonin E.V."/>
            <person name="Kalinowski J."/>
            <person name="Krupovic M."/>
            <person name="Prangishvili D."/>
        </authorList>
    </citation>
    <scope>NUCLEOTIDE SEQUENCE [LARGE SCALE GENOMIC DNA]</scope>
</reference>
<keyword evidence="2" id="KW-1185">Reference proteome</keyword>
<dbReference type="Proteomes" id="UP000277749">
    <property type="component" value="Segment"/>
</dbReference>
<evidence type="ECO:0000313" key="2">
    <source>
        <dbReference type="Proteomes" id="UP000277749"/>
    </source>
</evidence>
<organism evidence="1 2">
    <name type="scientific">Sulfolobales Beppu filamentous virus 2</name>
    <dbReference type="NCBI Taxonomy" id="2493123"/>
    <lineage>
        <taxon>Viruses</taxon>
        <taxon>Adnaviria</taxon>
        <taxon>Zilligvirae</taxon>
        <taxon>Taleaviricota</taxon>
        <taxon>Tokiviricetes</taxon>
        <taxon>Ligamenvirales</taxon>
        <taxon>Lipothrixviridae</taxon>
        <taxon>Alphalipothrixvirus</taxon>
        <taxon>Alphalipothrixvirus umijigokuense</taxon>
    </lineage>
</organism>